<evidence type="ECO:0000313" key="2">
    <source>
        <dbReference type="EMBL" id="GJN31752.1"/>
    </source>
</evidence>
<feature type="compositionally biased region" description="Low complexity" evidence="1">
    <location>
        <begin position="74"/>
        <end position="88"/>
    </location>
</feature>
<sequence>MSSWIPPSHNWRRGIEWQSWLGEMVGKGSCKLRHKQVTRGCPGRTWATMSKPPWDTMGGAIGKKPTNEGDDVASRGLARSGSSGPRRL</sequence>
<protein>
    <submittedName>
        <fullName evidence="2">Uncharacterized protein</fullName>
    </submittedName>
</protein>
<reference evidence="2" key="2">
    <citation type="submission" date="2021-12" db="EMBL/GenBank/DDBJ databases">
        <title>Resequencing data analysis of finger millet.</title>
        <authorList>
            <person name="Hatakeyama M."/>
            <person name="Aluri S."/>
            <person name="Balachadran M.T."/>
            <person name="Sivarajan S.R."/>
            <person name="Poveda L."/>
            <person name="Shimizu-Inatsugi R."/>
            <person name="Schlapbach R."/>
            <person name="Sreeman S.M."/>
            <person name="Shimizu K.K."/>
        </authorList>
    </citation>
    <scope>NUCLEOTIDE SEQUENCE</scope>
</reference>
<evidence type="ECO:0000313" key="3">
    <source>
        <dbReference type="Proteomes" id="UP001054889"/>
    </source>
</evidence>
<name>A0AAV5FA32_ELECO</name>
<dbReference type="AlphaFoldDB" id="A0AAV5FA32"/>
<dbReference type="Proteomes" id="UP001054889">
    <property type="component" value="Unassembled WGS sequence"/>
</dbReference>
<organism evidence="2 3">
    <name type="scientific">Eleusine coracana subsp. coracana</name>
    <dbReference type="NCBI Taxonomy" id="191504"/>
    <lineage>
        <taxon>Eukaryota</taxon>
        <taxon>Viridiplantae</taxon>
        <taxon>Streptophyta</taxon>
        <taxon>Embryophyta</taxon>
        <taxon>Tracheophyta</taxon>
        <taxon>Spermatophyta</taxon>
        <taxon>Magnoliopsida</taxon>
        <taxon>Liliopsida</taxon>
        <taxon>Poales</taxon>
        <taxon>Poaceae</taxon>
        <taxon>PACMAD clade</taxon>
        <taxon>Chloridoideae</taxon>
        <taxon>Cynodonteae</taxon>
        <taxon>Eleusininae</taxon>
        <taxon>Eleusine</taxon>
    </lineage>
</organism>
<comment type="caution">
    <text evidence="2">The sequence shown here is derived from an EMBL/GenBank/DDBJ whole genome shotgun (WGS) entry which is preliminary data.</text>
</comment>
<evidence type="ECO:0000256" key="1">
    <source>
        <dbReference type="SAM" id="MobiDB-lite"/>
    </source>
</evidence>
<reference evidence="2" key="1">
    <citation type="journal article" date="2018" name="DNA Res.">
        <title>Multiple hybrid de novo genome assembly of finger millet, an orphan allotetraploid crop.</title>
        <authorList>
            <person name="Hatakeyama M."/>
            <person name="Aluri S."/>
            <person name="Balachadran M.T."/>
            <person name="Sivarajan S.R."/>
            <person name="Patrignani A."/>
            <person name="Gruter S."/>
            <person name="Poveda L."/>
            <person name="Shimizu-Inatsugi R."/>
            <person name="Baeten J."/>
            <person name="Francoijs K.J."/>
            <person name="Nataraja K.N."/>
            <person name="Reddy Y.A.N."/>
            <person name="Phadnis S."/>
            <person name="Ravikumar R.L."/>
            <person name="Schlapbach R."/>
            <person name="Sreeman S.M."/>
            <person name="Shimizu K.K."/>
        </authorList>
    </citation>
    <scope>NUCLEOTIDE SEQUENCE</scope>
</reference>
<feature type="region of interest" description="Disordered" evidence="1">
    <location>
        <begin position="43"/>
        <end position="88"/>
    </location>
</feature>
<accession>A0AAV5FA32</accession>
<proteinExistence type="predicted"/>
<keyword evidence="3" id="KW-1185">Reference proteome</keyword>
<gene>
    <name evidence="2" type="primary">gb20188</name>
    <name evidence="2" type="ORF">PR202_gb20188</name>
</gene>
<dbReference type="EMBL" id="BQKI01000082">
    <property type="protein sequence ID" value="GJN31752.1"/>
    <property type="molecule type" value="Genomic_DNA"/>
</dbReference>